<dbReference type="InParanoid" id="A0A1V8S857"/>
<dbReference type="GO" id="GO:0005654">
    <property type="term" value="C:nucleoplasm"/>
    <property type="evidence" value="ECO:0007669"/>
    <property type="project" value="TreeGrafter"/>
</dbReference>
<reference evidence="3" key="1">
    <citation type="submission" date="2017-03" db="EMBL/GenBank/DDBJ databases">
        <title>Genomes of endolithic fungi from Antarctica.</title>
        <authorList>
            <person name="Coleine C."/>
            <person name="Masonjones S."/>
            <person name="Stajich J.E."/>
        </authorList>
    </citation>
    <scope>NUCLEOTIDE SEQUENCE [LARGE SCALE GENOMIC DNA]</scope>
    <source>
        <strain evidence="3">CCFEE 5527</strain>
    </source>
</reference>
<dbReference type="AlphaFoldDB" id="A0A1V8S857"/>
<dbReference type="CDD" id="cd21134">
    <property type="entry name" value="YTH"/>
    <property type="match status" value="1"/>
</dbReference>
<evidence type="ECO:0000259" key="1">
    <source>
        <dbReference type="PROSITE" id="PS50882"/>
    </source>
</evidence>
<dbReference type="GO" id="GO:1990247">
    <property type="term" value="F:N6-methyladenosine-containing RNA reader activity"/>
    <property type="evidence" value="ECO:0007669"/>
    <property type="project" value="TreeGrafter"/>
</dbReference>
<dbReference type="Pfam" id="PF04146">
    <property type="entry name" value="YTH"/>
    <property type="match status" value="1"/>
</dbReference>
<dbReference type="InterPro" id="IPR007275">
    <property type="entry name" value="YTH_domain"/>
</dbReference>
<proteinExistence type="predicted"/>
<organism evidence="2 3">
    <name type="scientific">Cryoendolithus antarcticus</name>
    <dbReference type="NCBI Taxonomy" id="1507870"/>
    <lineage>
        <taxon>Eukaryota</taxon>
        <taxon>Fungi</taxon>
        <taxon>Dikarya</taxon>
        <taxon>Ascomycota</taxon>
        <taxon>Pezizomycotina</taxon>
        <taxon>Dothideomycetes</taxon>
        <taxon>Dothideomycetidae</taxon>
        <taxon>Cladosporiales</taxon>
        <taxon>Cladosporiaceae</taxon>
        <taxon>Cryoendolithus</taxon>
    </lineage>
</organism>
<keyword evidence="3" id="KW-1185">Reference proteome</keyword>
<sequence length="265" mass="28982">MLRLFTLPLYGQPFSMQIFGAALPTVQPQPHAALQHSGQHPFPGTMDQYARHPAYINPQIAHGNLHLLPQYVQNPEQHCEPKYGFQDYGPSFAMSGLQDQRPMASGTPYPQMYLPPGKGLLMRGAGPAPMTPAEWQHSRAFLGTGPYTGMGGMGHSEFTGQQASLTCLQRASRSSAQAKEIWVRALGRKPLTSGLTSQDLDASVRRSEWTTQVHNEAALHDAFKRSDNVYLIFSANKSGEYFGYARMLAPISGDLATAASPVPPE</sequence>
<protein>
    <recommendedName>
        <fullName evidence="1">YTH domain-containing protein</fullName>
    </recommendedName>
</protein>
<dbReference type="GO" id="GO:0000398">
    <property type="term" value="P:mRNA splicing, via spliceosome"/>
    <property type="evidence" value="ECO:0007669"/>
    <property type="project" value="TreeGrafter"/>
</dbReference>
<dbReference type="STRING" id="1507870.A0A1V8S857"/>
<dbReference type="InterPro" id="IPR045168">
    <property type="entry name" value="YTH_prot"/>
</dbReference>
<name>A0A1V8S857_9PEZI</name>
<evidence type="ECO:0000313" key="3">
    <source>
        <dbReference type="Proteomes" id="UP000192596"/>
    </source>
</evidence>
<comment type="caution">
    <text evidence="2">The sequence shown here is derived from an EMBL/GenBank/DDBJ whole genome shotgun (WGS) entry which is preliminary data.</text>
</comment>
<dbReference type="PROSITE" id="PS50882">
    <property type="entry name" value="YTH"/>
    <property type="match status" value="1"/>
</dbReference>
<dbReference type="Gene3D" id="3.10.590.10">
    <property type="entry name" value="ph1033 like domains"/>
    <property type="match status" value="1"/>
</dbReference>
<evidence type="ECO:0000313" key="2">
    <source>
        <dbReference type="EMBL" id="OQN95177.1"/>
    </source>
</evidence>
<gene>
    <name evidence="2" type="ORF">B0A48_18803</name>
</gene>
<dbReference type="GO" id="GO:0000381">
    <property type="term" value="P:regulation of alternative mRNA splicing, via spliceosome"/>
    <property type="evidence" value="ECO:0007669"/>
    <property type="project" value="TreeGrafter"/>
</dbReference>
<feature type="domain" description="YTH" evidence="1">
    <location>
        <begin position="187"/>
        <end position="265"/>
    </location>
</feature>
<dbReference type="PANTHER" id="PTHR12357:SF3">
    <property type="entry name" value="YTH DOMAIN-CONTAINING PROTEIN 1"/>
    <property type="match status" value="1"/>
</dbReference>
<dbReference type="PANTHER" id="PTHR12357">
    <property type="entry name" value="YTH YT521-B HOMOLOGY DOMAIN-CONTAINING"/>
    <property type="match status" value="1"/>
</dbReference>
<accession>A0A1V8S857</accession>
<dbReference type="EMBL" id="NAJO01000140">
    <property type="protein sequence ID" value="OQN95177.1"/>
    <property type="molecule type" value="Genomic_DNA"/>
</dbReference>
<dbReference type="GO" id="GO:0003729">
    <property type="term" value="F:mRNA binding"/>
    <property type="evidence" value="ECO:0007669"/>
    <property type="project" value="TreeGrafter"/>
</dbReference>
<dbReference type="Proteomes" id="UP000192596">
    <property type="component" value="Unassembled WGS sequence"/>
</dbReference>
<dbReference type="OrthoDB" id="306690at2759"/>